<dbReference type="NCBIfam" id="NF008557">
    <property type="entry name" value="PRK11493.1"/>
    <property type="match status" value="1"/>
</dbReference>
<keyword evidence="5" id="KW-1185">Reference proteome</keyword>
<protein>
    <submittedName>
        <fullName evidence="4">3-mercaptopyruvate sulfurtransferase</fullName>
        <ecNumber evidence="4">2.8.1.2</ecNumber>
    </submittedName>
</protein>
<reference evidence="4" key="2">
    <citation type="submission" date="2020-08" db="EMBL/GenBank/DDBJ databases">
        <authorList>
            <person name="Lai Q."/>
        </authorList>
    </citation>
    <scope>NUCLEOTIDE SEQUENCE</scope>
    <source>
        <strain evidence="4">S27-2</strain>
    </source>
</reference>
<evidence type="ECO:0000313" key="4">
    <source>
        <dbReference type="EMBL" id="MBC3767058.1"/>
    </source>
</evidence>
<dbReference type="PANTHER" id="PTHR11364">
    <property type="entry name" value="THIOSULFATE SULFERTANSFERASE"/>
    <property type="match status" value="1"/>
</dbReference>
<sequence length="276" mass="29631">MTNMVSAQWLHEHLTDKNVVILDASMAPVGFEQQVSDEVIPGALRFDIEQFSDAANPLPHALPSAMQYSAMMRKLGVSVNSHVVVYDNIGLYSAPRAWWMGTIFGLKHISVLDGGLPNWLKQGFATAQQHSSAAEEGNFKAVLNQSALVSAEDILADLSNGTLNKVDARGAARFCGQVAEPRKGLHSGHIPGAKNIPFTQCSHNGLLHAPNELRALFEQQGISPDNTLVASCGSGVTACVVLLAAAECGFQNLKLYDASWAEWGNGQWPIEVNGDV</sequence>
<dbReference type="AlphaFoldDB" id="A0A8J6IXC7"/>
<dbReference type="GO" id="GO:0004792">
    <property type="term" value="F:thiosulfate-cyanide sulfurtransferase activity"/>
    <property type="evidence" value="ECO:0007669"/>
    <property type="project" value="TreeGrafter"/>
</dbReference>
<evidence type="ECO:0000256" key="1">
    <source>
        <dbReference type="ARBA" id="ARBA00022679"/>
    </source>
</evidence>
<dbReference type="PROSITE" id="PS50206">
    <property type="entry name" value="RHODANESE_3"/>
    <property type="match status" value="2"/>
</dbReference>
<feature type="domain" description="Rhodanese" evidence="3">
    <location>
        <begin position="166"/>
        <end position="271"/>
    </location>
</feature>
<keyword evidence="2" id="KW-0677">Repeat</keyword>
<dbReference type="PANTHER" id="PTHR11364:SF27">
    <property type="entry name" value="SULFURTRANSFERASE"/>
    <property type="match status" value="1"/>
</dbReference>
<reference evidence="4" key="1">
    <citation type="journal article" date="2018" name="Int. J. Syst. Evol. Microbiol.">
        <title>Neptunicella marina gen. nov., sp. nov., isolated from surface seawater.</title>
        <authorList>
            <person name="Liu X."/>
            <person name="Lai Q."/>
            <person name="Du Y."/>
            <person name="Zhang X."/>
            <person name="Liu Z."/>
            <person name="Sun F."/>
            <person name="Shao Z."/>
        </authorList>
    </citation>
    <scope>NUCLEOTIDE SEQUENCE</scope>
    <source>
        <strain evidence="4">S27-2</strain>
    </source>
</reference>
<accession>A0A8J6IXC7</accession>
<name>A0A8J6IXC7_9ALTE</name>
<gene>
    <name evidence="4" type="primary">sseA</name>
    <name evidence="4" type="ORF">H8B19_14325</name>
</gene>
<feature type="domain" description="Rhodanese" evidence="3">
    <location>
        <begin position="15"/>
        <end position="128"/>
    </location>
</feature>
<proteinExistence type="predicted"/>
<dbReference type="Pfam" id="PF00581">
    <property type="entry name" value="Rhodanese"/>
    <property type="match status" value="2"/>
</dbReference>
<comment type="caution">
    <text evidence="4">The sequence shown here is derived from an EMBL/GenBank/DDBJ whole genome shotgun (WGS) entry which is preliminary data.</text>
</comment>
<dbReference type="Proteomes" id="UP000601768">
    <property type="component" value="Unassembled WGS sequence"/>
</dbReference>
<dbReference type="GO" id="GO:0016784">
    <property type="term" value="F:3-mercaptopyruvate sulfurtransferase activity"/>
    <property type="evidence" value="ECO:0007669"/>
    <property type="project" value="UniProtKB-EC"/>
</dbReference>
<dbReference type="CDD" id="cd01449">
    <property type="entry name" value="TST_Repeat_2"/>
    <property type="match status" value="1"/>
</dbReference>
<dbReference type="InterPro" id="IPR036873">
    <property type="entry name" value="Rhodanese-like_dom_sf"/>
</dbReference>
<dbReference type="Gene3D" id="3.40.250.10">
    <property type="entry name" value="Rhodanese-like domain"/>
    <property type="match status" value="2"/>
</dbReference>
<dbReference type="RefSeq" id="WP_186507573.1">
    <property type="nucleotide sequence ID" value="NZ_JACNEP010000013.1"/>
</dbReference>
<dbReference type="EC" id="2.8.1.2" evidence="4"/>
<dbReference type="FunFam" id="3.40.250.10:FF:000001">
    <property type="entry name" value="Sulfurtransferase"/>
    <property type="match status" value="1"/>
</dbReference>
<evidence type="ECO:0000259" key="3">
    <source>
        <dbReference type="PROSITE" id="PS50206"/>
    </source>
</evidence>
<dbReference type="InterPro" id="IPR045078">
    <property type="entry name" value="TST/MPST-like"/>
</dbReference>
<dbReference type="InterPro" id="IPR001763">
    <property type="entry name" value="Rhodanese-like_dom"/>
</dbReference>
<dbReference type="SMART" id="SM00450">
    <property type="entry name" value="RHOD"/>
    <property type="match status" value="2"/>
</dbReference>
<dbReference type="EMBL" id="JACNEP010000013">
    <property type="protein sequence ID" value="MBC3767058.1"/>
    <property type="molecule type" value="Genomic_DNA"/>
</dbReference>
<dbReference type="CDD" id="cd01448">
    <property type="entry name" value="TST_Repeat_1"/>
    <property type="match status" value="1"/>
</dbReference>
<keyword evidence="1 4" id="KW-0808">Transferase</keyword>
<evidence type="ECO:0000313" key="5">
    <source>
        <dbReference type="Proteomes" id="UP000601768"/>
    </source>
</evidence>
<dbReference type="SUPFAM" id="SSF52821">
    <property type="entry name" value="Rhodanese/Cell cycle control phosphatase"/>
    <property type="match status" value="2"/>
</dbReference>
<organism evidence="4 5">
    <name type="scientific">Neptunicella marina</name>
    <dbReference type="NCBI Taxonomy" id="2125989"/>
    <lineage>
        <taxon>Bacteria</taxon>
        <taxon>Pseudomonadati</taxon>
        <taxon>Pseudomonadota</taxon>
        <taxon>Gammaproteobacteria</taxon>
        <taxon>Alteromonadales</taxon>
        <taxon>Alteromonadaceae</taxon>
        <taxon>Neptunicella</taxon>
    </lineage>
</organism>
<evidence type="ECO:0000256" key="2">
    <source>
        <dbReference type="ARBA" id="ARBA00022737"/>
    </source>
</evidence>